<dbReference type="NCBIfam" id="NF001413">
    <property type="entry name" value="PRK00290.1"/>
    <property type="match status" value="1"/>
</dbReference>
<dbReference type="Proteomes" id="UP000029492">
    <property type="component" value="Chromosome"/>
</dbReference>
<dbReference type="Gene3D" id="1.20.1270.10">
    <property type="match status" value="1"/>
</dbReference>
<dbReference type="InterPro" id="IPR018181">
    <property type="entry name" value="Heat_shock_70_CS"/>
</dbReference>
<dbReference type="Pfam" id="PF00012">
    <property type="entry name" value="HSP70"/>
    <property type="match status" value="1"/>
</dbReference>
<dbReference type="InterPro" id="IPR013126">
    <property type="entry name" value="Hsp_70_fam"/>
</dbReference>
<feature type="compositionally biased region" description="Acidic residues" evidence="12">
    <location>
        <begin position="642"/>
        <end position="651"/>
    </location>
</feature>
<evidence type="ECO:0000256" key="11">
    <source>
        <dbReference type="SAM" id="Coils"/>
    </source>
</evidence>
<dbReference type="SUPFAM" id="SSF100934">
    <property type="entry name" value="Heat shock protein 70kD (HSP70), C-terminal subdomain"/>
    <property type="match status" value="1"/>
</dbReference>
<sequence length="658" mass="70774">MGRAASGLGGLLERDEKRDPAMGKVIGIDLGTTNSCVAVMDGTQPKVIENSEGARTTPSIVAFTDDGERLVGQPAKRQAVTNPERTFFAIKRLIGRTYDDPLTQKDKGLVPYKIARGDNGDAWVEADGKKYSPSQISAFTLQKMKETAEAHLGQPVTQAVITVPAYFNDAQRQATKDAGKIAGLEVLRIINEPTAAALAYGLDKKKAGTIAVYDLGGGTFDVSILEIGDGVFEVKSTNGDTFLGGEDFDNRIVEYLTSEFKKEQGIDLTKDKLALQRLKEAAEKAKIELSSATQTEINLPYITADNTGPKHLALKLSRAKFESLVDDLVQRTIEPCRKALKDAGVSASEIDEVVLVGGMIRMPKIQEVVKSFFGKEPHKGVNPDEVVAIGAAVQAGVLQGDVKDVLLLDVTPLSLGIETLGGVFTRLIDRNTTIPTKKSQTFSTAEDNQNAVTIRVFQGEREMAADNKLLGQFDLVGIPPAPRGMPQIEVTFDIDANGIVNVTAKDKATNKEHQIRIQASGGLSDADIDRMVKDAEANAEADKKRRELVEVKNQGESLIHATEKSVTEYGDKVPAADKGAIETAMTALKTALEGEDVEAIKARTTDLMQASMKLGEAMYAANQAAGPDAGAEAASEKKDDVIDADFQEVDEKDQKKRA</sequence>
<evidence type="ECO:0000256" key="9">
    <source>
        <dbReference type="HAMAP-Rule" id="MF_00332"/>
    </source>
</evidence>
<dbReference type="FunFam" id="3.30.420.40:FF:000020">
    <property type="entry name" value="Chaperone protein HscA homolog"/>
    <property type="match status" value="1"/>
</dbReference>
<keyword evidence="8 9" id="KW-0143">Chaperone</keyword>
<evidence type="ECO:0000256" key="10">
    <source>
        <dbReference type="RuleBase" id="RU003322"/>
    </source>
</evidence>
<dbReference type="FunFam" id="1.20.1270.10:FF:000001">
    <property type="entry name" value="Molecular chaperone DnaK"/>
    <property type="match status" value="1"/>
</dbReference>
<dbReference type="eggNOG" id="COG0443">
    <property type="taxonomic scope" value="Bacteria"/>
</dbReference>
<comment type="function">
    <text evidence="1 9">Acts as a chaperone.</text>
</comment>
<dbReference type="NCBIfam" id="TIGR02350">
    <property type="entry name" value="prok_dnaK"/>
    <property type="match status" value="1"/>
</dbReference>
<evidence type="ECO:0000313" key="13">
    <source>
        <dbReference type="EMBL" id="AIQ92229.1"/>
    </source>
</evidence>
<organism evidence="13 14">
    <name type="scientific">Methylobacterium oryzae CBMB20</name>
    <dbReference type="NCBI Taxonomy" id="693986"/>
    <lineage>
        <taxon>Bacteria</taxon>
        <taxon>Pseudomonadati</taxon>
        <taxon>Pseudomonadota</taxon>
        <taxon>Alphaproteobacteria</taxon>
        <taxon>Hyphomicrobiales</taxon>
        <taxon>Methylobacteriaceae</taxon>
        <taxon>Methylobacterium</taxon>
    </lineage>
</organism>
<dbReference type="CDD" id="cd11733">
    <property type="entry name" value="ASKHA_NBD_HSP70_HSPA9"/>
    <property type="match status" value="1"/>
</dbReference>
<dbReference type="EMBL" id="CP003811">
    <property type="protein sequence ID" value="AIQ92229.1"/>
    <property type="molecule type" value="Genomic_DNA"/>
</dbReference>
<dbReference type="GO" id="GO:0005737">
    <property type="term" value="C:cytoplasm"/>
    <property type="evidence" value="ECO:0007669"/>
    <property type="project" value="UniProtKB-ARBA"/>
</dbReference>
<dbReference type="NCBIfam" id="NF003520">
    <property type="entry name" value="PRK05183.1"/>
    <property type="match status" value="1"/>
</dbReference>
<dbReference type="GO" id="GO:0005524">
    <property type="term" value="F:ATP binding"/>
    <property type="evidence" value="ECO:0007669"/>
    <property type="project" value="UniProtKB-UniRule"/>
</dbReference>
<keyword evidence="6 9" id="KW-0067">ATP-binding</keyword>
<dbReference type="Gene3D" id="2.60.34.10">
    <property type="entry name" value="Substrate Binding Domain Of DNAk, Chain A, domain 1"/>
    <property type="match status" value="1"/>
</dbReference>
<evidence type="ECO:0000256" key="12">
    <source>
        <dbReference type="SAM" id="MobiDB-lite"/>
    </source>
</evidence>
<evidence type="ECO:0000256" key="1">
    <source>
        <dbReference type="ARBA" id="ARBA00002290"/>
    </source>
</evidence>
<dbReference type="SUPFAM" id="SSF100920">
    <property type="entry name" value="Heat shock protein 70kD (HSP70), peptide-binding domain"/>
    <property type="match status" value="1"/>
</dbReference>
<keyword evidence="5 9" id="KW-0547">Nucleotide-binding</keyword>
<dbReference type="Gene3D" id="3.90.640.10">
    <property type="entry name" value="Actin, Chain A, domain 4"/>
    <property type="match status" value="1"/>
</dbReference>
<feature type="modified residue" description="Phosphothreonine; by autocatalysis" evidence="9">
    <location>
        <position position="219"/>
    </location>
</feature>
<dbReference type="PROSITE" id="PS00297">
    <property type="entry name" value="HSP70_1"/>
    <property type="match status" value="1"/>
</dbReference>
<dbReference type="AlphaFoldDB" id="A0A089QCB0"/>
<dbReference type="GO" id="GO:0140662">
    <property type="term" value="F:ATP-dependent protein folding chaperone"/>
    <property type="evidence" value="ECO:0007669"/>
    <property type="project" value="InterPro"/>
</dbReference>
<reference evidence="13 14" key="1">
    <citation type="journal article" date="2014" name="PLoS ONE">
        <title>Genome Information of Methylobacterium oryzae, a Plant-Probiotic Methylotroph in the Phyllosphere.</title>
        <authorList>
            <person name="Kwak M.J."/>
            <person name="Jeong H."/>
            <person name="Madhaiyan M."/>
            <person name="Lee Y."/>
            <person name="Sa T.M."/>
            <person name="Oh T.K."/>
            <person name="Kim J.F."/>
        </authorList>
    </citation>
    <scope>NUCLEOTIDE SEQUENCE [LARGE SCALE GENOMIC DNA]</scope>
    <source>
        <strain evidence="13 14">CBMB20</strain>
    </source>
</reference>
<keyword evidence="14" id="KW-1185">Reference proteome</keyword>
<dbReference type="FunFam" id="3.30.420.40:FF:000004">
    <property type="entry name" value="Molecular chaperone DnaK"/>
    <property type="match status" value="1"/>
</dbReference>
<dbReference type="FunFam" id="3.90.640.10:FF:000003">
    <property type="entry name" value="Molecular chaperone DnaK"/>
    <property type="match status" value="1"/>
</dbReference>
<dbReference type="FunFam" id="2.60.34.10:FF:000014">
    <property type="entry name" value="Chaperone protein DnaK HSP70"/>
    <property type="match status" value="1"/>
</dbReference>
<keyword evidence="4 9" id="KW-0597">Phosphoprotein</keyword>
<dbReference type="KEGG" id="mor:MOC_4474"/>
<dbReference type="PANTHER" id="PTHR19375">
    <property type="entry name" value="HEAT SHOCK PROTEIN 70KDA"/>
    <property type="match status" value="1"/>
</dbReference>
<gene>
    <name evidence="9 13" type="primary">dnaK</name>
    <name evidence="13" type="ORF">MOC_4474</name>
</gene>
<accession>A0A089QCB0</accession>
<dbReference type="GO" id="GO:0051082">
    <property type="term" value="F:unfolded protein binding"/>
    <property type="evidence" value="ECO:0007669"/>
    <property type="project" value="InterPro"/>
</dbReference>
<dbReference type="SUPFAM" id="SSF53067">
    <property type="entry name" value="Actin-like ATPase domain"/>
    <property type="match status" value="2"/>
</dbReference>
<dbReference type="PRINTS" id="PR00301">
    <property type="entry name" value="HEATSHOCK70"/>
</dbReference>
<keyword evidence="11" id="KW-0175">Coiled coil</keyword>
<name>A0A089QCB0_9HYPH</name>
<dbReference type="PROSITE" id="PS00329">
    <property type="entry name" value="HSP70_2"/>
    <property type="match status" value="1"/>
</dbReference>
<dbReference type="InterPro" id="IPR043129">
    <property type="entry name" value="ATPase_NBD"/>
</dbReference>
<keyword evidence="7 9" id="KW-0346">Stress response</keyword>
<comment type="similarity">
    <text evidence="2 9 10">Belongs to the heat shock protein 70 family.</text>
</comment>
<evidence type="ECO:0000256" key="8">
    <source>
        <dbReference type="ARBA" id="ARBA00023186"/>
    </source>
</evidence>
<evidence type="ECO:0000256" key="6">
    <source>
        <dbReference type="ARBA" id="ARBA00022840"/>
    </source>
</evidence>
<evidence type="ECO:0000256" key="2">
    <source>
        <dbReference type="ARBA" id="ARBA00007381"/>
    </source>
</evidence>
<dbReference type="InterPro" id="IPR029048">
    <property type="entry name" value="HSP70_C_sf"/>
</dbReference>
<dbReference type="HAMAP" id="MF_00332">
    <property type="entry name" value="DnaK"/>
    <property type="match status" value="1"/>
</dbReference>
<dbReference type="Gene3D" id="3.30.420.40">
    <property type="match status" value="2"/>
</dbReference>
<comment type="induction">
    <text evidence="9">By stress conditions e.g. heat shock.</text>
</comment>
<evidence type="ECO:0000256" key="3">
    <source>
        <dbReference type="ARBA" id="ARBA00014415"/>
    </source>
</evidence>
<evidence type="ECO:0000256" key="7">
    <source>
        <dbReference type="ARBA" id="ARBA00023016"/>
    </source>
</evidence>
<dbReference type="HOGENOM" id="CLU_005965_2_1_5"/>
<dbReference type="STRING" id="693986.MOC_4474"/>
<evidence type="ECO:0000256" key="4">
    <source>
        <dbReference type="ARBA" id="ARBA00022553"/>
    </source>
</evidence>
<feature type="compositionally biased region" description="Low complexity" evidence="12">
    <location>
        <begin position="623"/>
        <end position="633"/>
    </location>
</feature>
<feature type="coiled-coil region" evidence="11">
    <location>
        <begin position="268"/>
        <end position="295"/>
    </location>
</feature>
<evidence type="ECO:0000313" key="14">
    <source>
        <dbReference type="Proteomes" id="UP000029492"/>
    </source>
</evidence>
<dbReference type="InterPro" id="IPR012725">
    <property type="entry name" value="Chaperone_DnaK"/>
</dbReference>
<evidence type="ECO:0000256" key="5">
    <source>
        <dbReference type="ARBA" id="ARBA00022741"/>
    </source>
</evidence>
<feature type="region of interest" description="Disordered" evidence="12">
    <location>
        <begin position="623"/>
        <end position="658"/>
    </location>
</feature>
<dbReference type="InterPro" id="IPR029047">
    <property type="entry name" value="HSP70_peptide-bd_sf"/>
</dbReference>
<protein>
    <recommendedName>
        <fullName evidence="3 9">Chaperone protein DnaK</fullName>
    </recommendedName>
    <alternativeName>
        <fullName evidence="9">HSP70</fullName>
    </alternativeName>
    <alternativeName>
        <fullName evidence="9">Heat shock 70 kDa protein</fullName>
    </alternativeName>
    <alternativeName>
        <fullName evidence="9">Heat shock protein 70</fullName>
    </alternativeName>
</protein>
<proteinExistence type="evidence at transcript level"/>